<evidence type="ECO:0000313" key="2">
    <source>
        <dbReference type="Proteomes" id="UP000002535"/>
    </source>
</evidence>
<reference evidence="1 2" key="1">
    <citation type="journal article" date="2007" name="PLoS Genet.">
        <title>Patterns and implications of gene gain and loss in the evolution of Prochlorococcus.</title>
        <authorList>
            <person name="Kettler G.C."/>
            <person name="Martiny A.C."/>
            <person name="Huang K."/>
            <person name="Zucker J."/>
            <person name="Coleman M.L."/>
            <person name="Rodrigue S."/>
            <person name="Chen F."/>
            <person name="Lapidus A."/>
            <person name="Ferriera S."/>
            <person name="Johnson J."/>
            <person name="Steglich C."/>
            <person name="Church G.M."/>
            <person name="Richardson P."/>
            <person name="Chisholm S.W."/>
        </authorList>
    </citation>
    <scope>NUCLEOTIDE SEQUENCE [LARGE SCALE GENOMIC DNA]</scope>
    <source>
        <strain evidence="1 2">NATL2A</strain>
    </source>
</reference>
<sequence>MKLTAINFISSIWGHSSAGRSNAWHEALRILGKH</sequence>
<evidence type="ECO:0000313" key="1">
    <source>
        <dbReference type="EMBL" id="ABU24066.1"/>
    </source>
</evidence>
<dbReference type="KEGG" id="pmn:PMN2A_2145"/>
<name>A7MDX8_PROMT</name>
<accession>A7MDX8</accession>
<dbReference type="EMBL" id="CP000095">
    <property type="protein sequence ID" value="ABU24066.1"/>
    <property type="molecule type" value="Genomic_DNA"/>
</dbReference>
<protein>
    <submittedName>
        <fullName evidence="1">Uncharacterized protein</fullName>
    </submittedName>
</protein>
<keyword evidence="2" id="KW-1185">Reference proteome</keyword>
<organism evidence="1 2">
    <name type="scientific">Prochlorococcus marinus (strain NATL2A)</name>
    <dbReference type="NCBI Taxonomy" id="59920"/>
    <lineage>
        <taxon>Bacteria</taxon>
        <taxon>Bacillati</taxon>
        <taxon>Cyanobacteriota</taxon>
        <taxon>Cyanophyceae</taxon>
        <taxon>Synechococcales</taxon>
        <taxon>Prochlorococcaceae</taxon>
        <taxon>Prochlorococcus</taxon>
    </lineage>
</organism>
<dbReference type="Proteomes" id="UP000002535">
    <property type="component" value="Chromosome"/>
</dbReference>
<dbReference type="HOGENOM" id="CLU_3375276_0_0_3"/>
<gene>
    <name evidence="1" type="ordered locus">PMN2A_2145</name>
</gene>
<proteinExistence type="predicted"/>
<dbReference type="AlphaFoldDB" id="A7MDX8"/>